<dbReference type="GO" id="GO:0005886">
    <property type="term" value="C:plasma membrane"/>
    <property type="evidence" value="ECO:0007669"/>
    <property type="project" value="TreeGrafter"/>
</dbReference>
<feature type="domain" description="Senescence" evidence="2">
    <location>
        <begin position="336"/>
        <end position="530"/>
    </location>
</feature>
<feature type="region of interest" description="Disordered" evidence="1">
    <location>
        <begin position="542"/>
        <end position="581"/>
    </location>
</feature>
<evidence type="ECO:0000256" key="1">
    <source>
        <dbReference type="SAM" id="MobiDB-lite"/>
    </source>
</evidence>
<dbReference type="InterPro" id="IPR045036">
    <property type="entry name" value="Spartin-like"/>
</dbReference>
<dbReference type="AlphaFoldDB" id="A0AAW0WI52"/>
<dbReference type="Gene3D" id="1.20.58.80">
    <property type="entry name" value="Phosphotransferase system, lactose/cellobiose-type IIA subunit"/>
    <property type="match status" value="1"/>
</dbReference>
<accession>A0AAW0WI52</accession>
<evidence type="ECO:0000259" key="2">
    <source>
        <dbReference type="Pfam" id="PF06911"/>
    </source>
</evidence>
<dbReference type="SMR" id="A0AAW0WI52"/>
<evidence type="ECO:0000313" key="3">
    <source>
        <dbReference type="EMBL" id="KAK8731803.1"/>
    </source>
</evidence>
<proteinExistence type="predicted"/>
<dbReference type="PANTHER" id="PTHR21068:SF43">
    <property type="entry name" value="SPARTIN"/>
    <property type="match status" value="1"/>
</dbReference>
<gene>
    <name evidence="3" type="ORF">OTU49_007270</name>
</gene>
<sequence>MSAEPPKQPAPSRPPPPSNLLGTACTITPEEEFEKTYVEAYKLIDHGITLVTKGLHTQAGVVLQKGLAMIDKALTTKVESFDCSAEKVQQYAEMQLKMRCTRKEVLSHFADCQTSVISSSNATAPQVEDAPPSYDDYLKSLDLGATSSISMSATRSTYPRLNALNPQVQESAFEEIAEETPLVTPVLSPQQGEMIFEIENGVQIFFIYPDGQVTSPSYPSFLAVFSFPQSIGGAAAPSAARGFIQVGEWNYPLIPAQSPVLHSFYGAYMFPDVSSSVPGSSVGVIIPDTVDKETKEFFEQILIQMTSYQEQAVPPGVDHLKQTKIIQQSTSERIASGLVTGAEVLSKGVVWGAEKLGELISFGSESLKGYLQPVEQKKEIDPKWQSTARVARDVSGKAVKVSGYLLSQVGKATMALGKRLAPQIQKQSTRAISHFTGQNEQQASSNVEGVMEVAAGALRGASTIYMSLETAAATLASSITDNTVKVITHKYGDDAGHLADNTLYAVGQTALAGHNISSLGVKGIAKRTAKDTGRALVYEHEAKKKESVTSGQVEKADEAVENENPGSVPVRPVREKKKPPL</sequence>
<dbReference type="Pfam" id="PF06911">
    <property type="entry name" value="Senescence"/>
    <property type="match status" value="1"/>
</dbReference>
<organism evidence="3 4">
    <name type="scientific">Cherax quadricarinatus</name>
    <name type="common">Australian red claw crayfish</name>
    <dbReference type="NCBI Taxonomy" id="27406"/>
    <lineage>
        <taxon>Eukaryota</taxon>
        <taxon>Metazoa</taxon>
        <taxon>Ecdysozoa</taxon>
        <taxon>Arthropoda</taxon>
        <taxon>Crustacea</taxon>
        <taxon>Multicrustacea</taxon>
        <taxon>Malacostraca</taxon>
        <taxon>Eumalacostraca</taxon>
        <taxon>Eucarida</taxon>
        <taxon>Decapoda</taxon>
        <taxon>Pleocyemata</taxon>
        <taxon>Astacidea</taxon>
        <taxon>Parastacoidea</taxon>
        <taxon>Parastacidae</taxon>
        <taxon>Cherax</taxon>
    </lineage>
</organism>
<dbReference type="GO" id="GO:0051301">
    <property type="term" value="P:cell division"/>
    <property type="evidence" value="ECO:0007669"/>
    <property type="project" value="TreeGrafter"/>
</dbReference>
<keyword evidence="4" id="KW-1185">Reference proteome</keyword>
<protein>
    <recommendedName>
        <fullName evidence="2">Senescence domain-containing protein</fullName>
    </recommendedName>
</protein>
<dbReference type="PANTHER" id="PTHR21068">
    <property type="entry name" value="SPARTIN"/>
    <property type="match status" value="1"/>
</dbReference>
<dbReference type="PROSITE" id="PS51257">
    <property type="entry name" value="PROKAR_LIPOPROTEIN"/>
    <property type="match status" value="1"/>
</dbReference>
<dbReference type="InterPro" id="IPR009686">
    <property type="entry name" value="Senescence/spartin_C"/>
</dbReference>
<dbReference type="Proteomes" id="UP001445076">
    <property type="component" value="Unassembled WGS sequence"/>
</dbReference>
<dbReference type="EMBL" id="JARKIK010000059">
    <property type="protein sequence ID" value="KAK8731803.1"/>
    <property type="molecule type" value="Genomic_DNA"/>
</dbReference>
<comment type="caution">
    <text evidence="3">The sequence shown here is derived from an EMBL/GenBank/DDBJ whole genome shotgun (WGS) entry which is preliminary data.</text>
</comment>
<reference evidence="3 4" key="1">
    <citation type="journal article" date="2024" name="BMC Genomics">
        <title>Genome assembly of redclaw crayfish (Cherax quadricarinatus) provides insights into its immune adaptation and hypoxia tolerance.</title>
        <authorList>
            <person name="Liu Z."/>
            <person name="Zheng J."/>
            <person name="Li H."/>
            <person name="Fang K."/>
            <person name="Wang S."/>
            <person name="He J."/>
            <person name="Zhou D."/>
            <person name="Weng S."/>
            <person name="Chi M."/>
            <person name="Gu Z."/>
            <person name="He J."/>
            <person name="Li F."/>
            <person name="Wang M."/>
        </authorList>
    </citation>
    <scope>NUCLEOTIDE SEQUENCE [LARGE SCALE GENOMIC DNA]</scope>
    <source>
        <strain evidence="3">ZL_2023a</strain>
    </source>
</reference>
<name>A0AAW0WI52_CHEQU</name>
<evidence type="ECO:0000313" key="4">
    <source>
        <dbReference type="Proteomes" id="UP001445076"/>
    </source>
</evidence>
<dbReference type="GO" id="GO:0030514">
    <property type="term" value="P:negative regulation of BMP signaling pathway"/>
    <property type="evidence" value="ECO:0007669"/>
    <property type="project" value="TreeGrafter"/>
</dbReference>